<accession>A0ABW3SPY5</accession>
<reference evidence="3" key="1">
    <citation type="journal article" date="2019" name="Int. J. Syst. Evol. Microbiol.">
        <title>The Global Catalogue of Microorganisms (GCM) 10K type strain sequencing project: providing services to taxonomists for standard genome sequencing and annotation.</title>
        <authorList>
            <consortium name="The Broad Institute Genomics Platform"/>
            <consortium name="The Broad Institute Genome Sequencing Center for Infectious Disease"/>
            <person name="Wu L."/>
            <person name="Ma J."/>
        </authorList>
    </citation>
    <scope>NUCLEOTIDE SEQUENCE [LARGE SCALE GENOMIC DNA]</scope>
    <source>
        <strain evidence="3">JCM 31319</strain>
    </source>
</reference>
<comment type="caution">
    <text evidence="2">The sequence shown here is derived from an EMBL/GenBank/DDBJ whole genome shotgun (WGS) entry which is preliminary data.</text>
</comment>
<dbReference type="EC" id="3.4.13.-" evidence="2"/>
<protein>
    <submittedName>
        <fullName evidence="2">Membrane dipeptidase</fullName>
        <ecNumber evidence="2">3.4.13.-</ecNumber>
    </submittedName>
</protein>
<keyword evidence="2" id="KW-0645">Protease</keyword>
<dbReference type="EMBL" id="JBHTLD010000088">
    <property type="protein sequence ID" value="MFD1186720.1"/>
    <property type="molecule type" value="Genomic_DNA"/>
</dbReference>
<proteinExistence type="predicted"/>
<organism evidence="2 3">
    <name type="scientific">Pontibacter rugosus</name>
    <dbReference type="NCBI Taxonomy" id="1745966"/>
    <lineage>
        <taxon>Bacteria</taxon>
        <taxon>Pseudomonadati</taxon>
        <taxon>Bacteroidota</taxon>
        <taxon>Cytophagia</taxon>
        <taxon>Cytophagales</taxon>
        <taxon>Hymenobacteraceae</taxon>
        <taxon>Pontibacter</taxon>
    </lineage>
</organism>
<dbReference type="GO" id="GO:0016805">
    <property type="term" value="F:dipeptidase activity"/>
    <property type="evidence" value="ECO:0007669"/>
    <property type="project" value="UniProtKB-KW"/>
</dbReference>
<evidence type="ECO:0000313" key="2">
    <source>
        <dbReference type="EMBL" id="MFD1186720.1"/>
    </source>
</evidence>
<keyword evidence="3" id="KW-1185">Reference proteome</keyword>
<dbReference type="InterPro" id="IPR032466">
    <property type="entry name" value="Metal_Hydrolase"/>
</dbReference>
<dbReference type="PROSITE" id="PS51365">
    <property type="entry name" value="RENAL_DIPEPTIDASE_2"/>
    <property type="match status" value="1"/>
</dbReference>
<dbReference type="PANTHER" id="PTHR10443:SF12">
    <property type="entry name" value="DIPEPTIDASE"/>
    <property type="match status" value="1"/>
</dbReference>
<sequence>MKKKHFLLGLTVTLGLNFASHTLQAQDYKKIHDEAIVVDTHNDILISVMKGLDISKDLRGRTHSDLARFKEGGVDAQIFSVWSDETGTFDYAIQQIDSLEAIVKRHPDQLMMAYNTKDIRKAAQQGKMAALIGVEGGHMIENDLKKLEQLHKRGARYLTLTWNNSTPWATSSMDEGSGKLKEADKGLNEQGKQIVRRMNKLGMLVDLSHVGEKTFWDAITVTKKPVLVSHSCVHAINPNFRNLTDEQIKAVAKNGGVIHLNFFSDFLDPNFRKRIKDFQDAHKQESDSLTAMGWDSEKVMDYQVEAYPAEVKNIRPPLSLLIDHIDHIVKLVGVDYVGLGSDFDGITSAPQQLDGVQDFPVITKELVARGYTEADIKKILGGNFLRVLKANAG</sequence>
<evidence type="ECO:0000256" key="1">
    <source>
        <dbReference type="SAM" id="SignalP"/>
    </source>
</evidence>
<dbReference type="Gene3D" id="3.20.20.140">
    <property type="entry name" value="Metal-dependent hydrolases"/>
    <property type="match status" value="1"/>
</dbReference>
<dbReference type="InterPro" id="IPR008257">
    <property type="entry name" value="Pept_M19"/>
</dbReference>
<evidence type="ECO:0000313" key="3">
    <source>
        <dbReference type="Proteomes" id="UP001597094"/>
    </source>
</evidence>
<name>A0ABW3SPY5_9BACT</name>
<keyword evidence="2" id="KW-0224">Dipeptidase</keyword>
<dbReference type="Pfam" id="PF01244">
    <property type="entry name" value="Peptidase_M19"/>
    <property type="match status" value="1"/>
</dbReference>
<feature type="signal peptide" evidence="1">
    <location>
        <begin position="1"/>
        <end position="25"/>
    </location>
</feature>
<dbReference type="Proteomes" id="UP001597094">
    <property type="component" value="Unassembled WGS sequence"/>
</dbReference>
<dbReference type="PANTHER" id="PTHR10443">
    <property type="entry name" value="MICROSOMAL DIPEPTIDASE"/>
    <property type="match status" value="1"/>
</dbReference>
<dbReference type="RefSeq" id="WP_377527234.1">
    <property type="nucleotide sequence ID" value="NZ_JBHTLD010000088.1"/>
</dbReference>
<gene>
    <name evidence="2" type="ORF">ACFQ2O_10930</name>
</gene>
<dbReference type="CDD" id="cd01301">
    <property type="entry name" value="rDP_like"/>
    <property type="match status" value="1"/>
</dbReference>
<feature type="chain" id="PRO_5046243587" evidence="1">
    <location>
        <begin position="26"/>
        <end position="393"/>
    </location>
</feature>
<keyword evidence="1" id="KW-0732">Signal</keyword>
<dbReference type="SUPFAM" id="SSF51556">
    <property type="entry name" value="Metallo-dependent hydrolases"/>
    <property type="match status" value="1"/>
</dbReference>
<keyword evidence="2" id="KW-0378">Hydrolase</keyword>